<organism evidence="2 3">
    <name type="scientific">Cryomyces minteri</name>
    <dbReference type="NCBI Taxonomy" id="331657"/>
    <lineage>
        <taxon>Eukaryota</taxon>
        <taxon>Fungi</taxon>
        <taxon>Dikarya</taxon>
        <taxon>Ascomycota</taxon>
        <taxon>Pezizomycotina</taxon>
        <taxon>Dothideomycetes</taxon>
        <taxon>Dothideomycetes incertae sedis</taxon>
        <taxon>Cryomyces</taxon>
    </lineage>
</organism>
<dbReference type="GO" id="GO:0006433">
    <property type="term" value="P:prolyl-tRNA aminoacylation"/>
    <property type="evidence" value="ECO:0007669"/>
    <property type="project" value="TreeGrafter"/>
</dbReference>
<dbReference type="Gene3D" id="3.40.50.800">
    <property type="entry name" value="Anticodon-binding domain"/>
    <property type="match status" value="1"/>
</dbReference>
<dbReference type="Proteomes" id="UP000308768">
    <property type="component" value="Unassembled WGS sequence"/>
</dbReference>
<dbReference type="SUPFAM" id="SSF55681">
    <property type="entry name" value="Class II aaRS and biotin synthetases"/>
    <property type="match status" value="1"/>
</dbReference>
<reference evidence="2 3" key="1">
    <citation type="submission" date="2017-03" db="EMBL/GenBank/DDBJ databases">
        <title>Genomes of endolithic fungi from Antarctica.</title>
        <authorList>
            <person name="Coleine C."/>
            <person name="Masonjones S."/>
            <person name="Stajich J.E."/>
        </authorList>
    </citation>
    <scope>NUCLEOTIDE SEQUENCE [LARGE SCALE GENOMIC DNA]</scope>
    <source>
        <strain evidence="2 3">CCFEE 5187</strain>
    </source>
</reference>
<proteinExistence type="predicted"/>
<feature type="domain" description="Anticodon-binding" evidence="1">
    <location>
        <begin position="265"/>
        <end position="365"/>
    </location>
</feature>
<dbReference type="PANTHER" id="PTHR42753">
    <property type="entry name" value="MITOCHONDRIAL RIBOSOME PROTEIN L39/PROLYL-TRNA LIGASE FAMILY MEMBER"/>
    <property type="match status" value="1"/>
</dbReference>
<accession>A0A4U0X9B1</accession>
<dbReference type="EMBL" id="NAJN01000547">
    <property type="protein sequence ID" value="TKA71723.1"/>
    <property type="molecule type" value="Genomic_DNA"/>
</dbReference>
<dbReference type="GO" id="GO:0005739">
    <property type="term" value="C:mitochondrion"/>
    <property type="evidence" value="ECO:0007669"/>
    <property type="project" value="TreeGrafter"/>
</dbReference>
<evidence type="ECO:0000259" key="1">
    <source>
        <dbReference type="Pfam" id="PF03129"/>
    </source>
</evidence>
<name>A0A4U0X9B1_9PEZI</name>
<dbReference type="InterPro" id="IPR050062">
    <property type="entry name" value="Pro-tRNA_synthetase"/>
</dbReference>
<keyword evidence="3" id="KW-1185">Reference proteome</keyword>
<dbReference type="Gene3D" id="3.30.930.10">
    <property type="entry name" value="Bira Bifunctional Protein, Domain 2"/>
    <property type="match status" value="2"/>
</dbReference>
<dbReference type="InterPro" id="IPR036621">
    <property type="entry name" value="Anticodon-bd_dom_sf"/>
</dbReference>
<sequence length="370" mass="40506">MGGNLSHEYHFVTPKGEDNVISCTKCSYVANEELAEKRVNVAQTSEVKPKDAASVWWGISRDRRTLIMVSYLQKVAPVQPGAATSERQDGTNTHAIKRIVPSLDASIENPLQAWKGAMQEGRTEADRIYHIIDSSLVNNVNDKRGEELYRLHTESLRSLWSGLPILDETAVGDVTRIQNGDLCPHCDTGTLEVQKAVEVGHMFHLGTRYSKPLNAVVTDEGSQQTELVMGCHGIGISRLIGAVASVLSDSKGLNWPAAIAPFGAVIIPAKGNEEDAVTVFDKFKESGPHSDLTYSEGLMVSIDPVLDDRRRELGWKLGDADLVGYPVIVVLGRTWKNEKKAEVQCRQLGTRELVEEEALVGTVAKLLGQL</sequence>
<evidence type="ECO:0000313" key="2">
    <source>
        <dbReference type="EMBL" id="TKA71723.1"/>
    </source>
</evidence>
<gene>
    <name evidence="2" type="ORF">B0A49_05729</name>
</gene>
<dbReference type="InterPro" id="IPR045864">
    <property type="entry name" value="aa-tRNA-synth_II/BPL/LPL"/>
</dbReference>
<dbReference type="GO" id="GO:0004827">
    <property type="term" value="F:proline-tRNA ligase activity"/>
    <property type="evidence" value="ECO:0007669"/>
    <property type="project" value="TreeGrafter"/>
</dbReference>
<dbReference type="STRING" id="331657.A0A4U0X9B1"/>
<protein>
    <recommendedName>
        <fullName evidence="1">Anticodon-binding domain-containing protein</fullName>
    </recommendedName>
</protein>
<evidence type="ECO:0000313" key="3">
    <source>
        <dbReference type="Proteomes" id="UP000308768"/>
    </source>
</evidence>
<dbReference type="PANTHER" id="PTHR42753:SF2">
    <property type="entry name" value="PROLINE--TRNA LIGASE"/>
    <property type="match status" value="1"/>
</dbReference>
<dbReference type="InterPro" id="IPR004154">
    <property type="entry name" value="Anticodon-bd"/>
</dbReference>
<dbReference type="Pfam" id="PF03129">
    <property type="entry name" value="HGTP_anticodon"/>
    <property type="match status" value="1"/>
</dbReference>
<dbReference type="SUPFAM" id="SSF52954">
    <property type="entry name" value="Class II aaRS ABD-related"/>
    <property type="match status" value="1"/>
</dbReference>
<dbReference type="OrthoDB" id="10267474at2759"/>
<dbReference type="AlphaFoldDB" id="A0A4U0X9B1"/>
<comment type="caution">
    <text evidence="2">The sequence shown here is derived from an EMBL/GenBank/DDBJ whole genome shotgun (WGS) entry which is preliminary data.</text>
</comment>